<protein>
    <submittedName>
        <fullName evidence="1">Uncharacterized protein</fullName>
    </submittedName>
</protein>
<organism evidence="1 2">
    <name type="scientific">Deinococcus metalli</name>
    <dbReference type="NCBI Taxonomy" id="1141878"/>
    <lineage>
        <taxon>Bacteria</taxon>
        <taxon>Thermotogati</taxon>
        <taxon>Deinococcota</taxon>
        <taxon>Deinococci</taxon>
        <taxon>Deinococcales</taxon>
        <taxon>Deinococcaceae</taxon>
        <taxon>Deinococcus</taxon>
    </lineage>
</organism>
<reference evidence="2" key="1">
    <citation type="journal article" date="2019" name="Int. J. Syst. Evol. Microbiol.">
        <title>The Global Catalogue of Microorganisms (GCM) 10K type strain sequencing project: providing services to taxonomists for standard genome sequencing and annotation.</title>
        <authorList>
            <consortium name="The Broad Institute Genomics Platform"/>
            <consortium name="The Broad Institute Genome Sequencing Center for Infectious Disease"/>
            <person name="Wu L."/>
            <person name="Ma J."/>
        </authorList>
    </citation>
    <scope>NUCLEOTIDE SEQUENCE [LARGE SCALE GENOMIC DNA]</scope>
    <source>
        <strain evidence="2">CGMCC 1.18437</strain>
    </source>
</reference>
<evidence type="ECO:0000313" key="2">
    <source>
        <dbReference type="Proteomes" id="UP000619376"/>
    </source>
</evidence>
<proteinExistence type="predicted"/>
<name>A0ABQ3JMW2_9DEIO</name>
<evidence type="ECO:0000313" key="1">
    <source>
        <dbReference type="EMBL" id="GHF46633.1"/>
    </source>
</evidence>
<keyword evidence="2" id="KW-1185">Reference proteome</keyword>
<accession>A0ABQ3JMW2</accession>
<sequence>MGVRFGVAPDPEIPPCHIAPAGWLVIATLNLPWKEAIGPECQLYIADDLPLALLGGEDDAALGPRLEVAMTTLYASELFFDLLSGEGDYSPEDLDDHYAVMERRSEEARTLMHAWAQEASPALGSPLLSADRDTVRWDLPQLSVALRVTQEDKELPVEVQLILTPPADDRLGPTV</sequence>
<comment type="caution">
    <text evidence="1">The sequence shown here is derived from an EMBL/GenBank/DDBJ whole genome shotgun (WGS) entry which is preliminary data.</text>
</comment>
<dbReference type="EMBL" id="BNAJ01000005">
    <property type="protein sequence ID" value="GHF46633.1"/>
    <property type="molecule type" value="Genomic_DNA"/>
</dbReference>
<gene>
    <name evidence="1" type="ORF">GCM10017781_23880</name>
</gene>
<dbReference type="Proteomes" id="UP000619376">
    <property type="component" value="Unassembled WGS sequence"/>
</dbReference>